<name>A0A8S0RUL9_OLEEU</name>
<sequence length="416" mass="48856">MICFKKIKEQSKRKGKPIKEEQHQWLLLLGVFSLSSLCYFLLDALQDLFTHSLTGDIMEIDSPCKLFAHITLRIEDQMVKFQKKLRLHTRAIEEGTDFIETDILASKDGVLISFHDVCLDDTTDIAEHEEFINRKRTYEVQGSNVTGYFVVDFTLKELKSLRVKQRYPFRDQQYNGKFSIITFEEFISIALDADRIVGIYPEMKNPVFINQRVKWPGGKKFEDKFVEILKKYRYRGSYMSKEWLKQPAFIQSFAPTSLLYISNQTDLPKILLIDDVNMPTQDTNQSYWEITSDKYLDFIKEYIVGIGPWKDTLVTASDNYLRKPTDLVARAHARNLQVHPYTFRNENKFLHFNFSQDPYKEFDYWINKIGVDGLFTDFTGSLHQFQEWTSPLSTGEEDANKLLDKIVFMISKFKTK</sequence>
<reference evidence="9 10" key="1">
    <citation type="submission" date="2019-12" db="EMBL/GenBank/DDBJ databases">
        <authorList>
            <person name="Alioto T."/>
            <person name="Alioto T."/>
            <person name="Gomez Garrido J."/>
        </authorList>
    </citation>
    <scope>NUCLEOTIDE SEQUENCE [LARGE SCALE GENOMIC DNA]</scope>
</reference>
<evidence type="ECO:0000256" key="4">
    <source>
        <dbReference type="ARBA" id="ARBA00022798"/>
    </source>
</evidence>
<dbReference type="EMBL" id="CACTIH010003741">
    <property type="protein sequence ID" value="CAA2983735.1"/>
    <property type="molecule type" value="Genomic_DNA"/>
</dbReference>
<accession>A0A8S0RUL9</accession>
<evidence type="ECO:0000256" key="2">
    <source>
        <dbReference type="ARBA" id="ARBA00012247"/>
    </source>
</evidence>
<keyword evidence="3" id="KW-0732">Signal</keyword>
<dbReference type="Gramene" id="OE9A026548T1">
    <property type="protein sequence ID" value="OE9A026548C1"/>
    <property type="gene ID" value="OE9A026548"/>
</dbReference>
<proteinExistence type="inferred from homology"/>
<dbReference type="AlphaFoldDB" id="A0A8S0RUL9"/>
<dbReference type="GO" id="GO:0005773">
    <property type="term" value="C:vacuole"/>
    <property type="evidence" value="ECO:0007669"/>
    <property type="project" value="TreeGrafter"/>
</dbReference>
<gene>
    <name evidence="9" type="ORF">OLEA9_A026548</name>
</gene>
<dbReference type="Proteomes" id="UP000594638">
    <property type="component" value="Unassembled WGS sequence"/>
</dbReference>
<evidence type="ECO:0000256" key="7">
    <source>
        <dbReference type="ARBA" id="ARBA00047512"/>
    </source>
</evidence>
<evidence type="ECO:0000259" key="8">
    <source>
        <dbReference type="PROSITE" id="PS51704"/>
    </source>
</evidence>
<evidence type="ECO:0000256" key="5">
    <source>
        <dbReference type="ARBA" id="ARBA00022801"/>
    </source>
</evidence>
<dbReference type="Gene3D" id="3.20.20.190">
    <property type="entry name" value="Phosphatidylinositol (PI) phosphodiesterase"/>
    <property type="match status" value="1"/>
</dbReference>
<dbReference type="OrthoDB" id="1058301at2759"/>
<dbReference type="PANTHER" id="PTHR43620">
    <property type="entry name" value="GLYCEROPHOSPHORYL DIESTER PHOSPHODIESTERASE"/>
    <property type="match status" value="1"/>
</dbReference>
<evidence type="ECO:0000313" key="9">
    <source>
        <dbReference type="EMBL" id="CAA2983735.1"/>
    </source>
</evidence>
<dbReference type="FunFam" id="3.20.20.190:FF:000023">
    <property type="entry name" value="Glycerophosphodiester phosphodiesterase GDPD5"/>
    <property type="match status" value="1"/>
</dbReference>
<dbReference type="EC" id="3.1.4.46" evidence="2"/>
<evidence type="ECO:0000256" key="1">
    <source>
        <dbReference type="ARBA" id="ARBA00007277"/>
    </source>
</evidence>
<dbReference type="PANTHER" id="PTHR43620:SF7">
    <property type="entry name" value="GLYCEROPHOSPHODIESTER PHOSPHODIESTERASE GDPD5-RELATED"/>
    <property type="match status" value="1"/>
</dbReference>
<keyword evidence="6" id="KW-0325">Glycoprotein</keyword>
<comment type="caution">
    <text evidence="9">The sequence shown here is derived from an EMBL/GenBank/DDBJ whole genome shotgun (WGS) entry which is preliminary data.</text>
</comment>
<dbReference type="PROSITE" id="PS51704">
    <property type="entry name" value="GP_PDE"/>
    <property type="match status" value="1"/>
</dbReference>
<dbReference type="SUPFAM" id="SSF51695">
    <property type="entry name" value="PLC-like phosphodiesterases"/>
    <property type="match status" value="1"/>
</dbReference>
<keyword evidence="4" id="KW-0319">Glycerol metabolism</keyword>
<protein>
    <recommendedName>
        <fullName evidence="2">glycerophosphodiester phosphodiesterase</fullName>
        <ecNumber evidence="2">3.1.4.46</ecNumber>
    </recommendedName>
</protein>
<comment type="similarity">
    <text evidence="1">Belongs to the glycerophosphoryl diester phosphodiesterase family.</text>
</comment>
<evidence type="ECO:0000256" key="6">
    <source>
        <dbReference type="ARBA" id="ARBA00023180"/>
    </source>
</evidence>
<dbReference type="GO" id="GO:0006071">
    <property type="term" value="P:glycerol metabolic process"/>
    <property type="evidence" value="ECO:0007669"/>
    <property type="project" value="UniProtKB-KW"/>
</dbReference>
<organism evidence="9 10">
    <name type="scientific">Olea europaea subsp. europaea</name>
    <dbReference type="NCBI Taxonomy" id="158383"/>
    <lineage>
        <taxon>Eukaryota</taxon>
        <taxon>Viridiplantae</taxon>
        <taxon>Streptophyta</taxon>
        <taxon>Embryophyta</taxon>
        <taxon>Tracheophyta</taxon>
        <taxon>Spermatophyta</taxon>
        <taxon>Magnoliopsida</taxon>
        <taxon>eudicotyledons</taxon>
        <taxon>Gunneridae</taxon>
        <taxon>Pentapetalae</taxon>
        <taxon>asterids</taxon>
        <taxon>lamiids</taxon>
        <taxon>Lamiales</taxon>
        <taxon>Oleaceae</taxon>
        <taxon>Oleeae</taxon>
        <taxon>Olea</taxon>
    </lineage>
</organism>
<evidence type="ECO:0000313" key="10">
    <source>
        <dbReference type="Proteomes" id="UP000594638"/>
    </source>
</evidence>
<keyword evidence="5" id="KW-0378">Hydrolase</keyword>
<dbReference type="CDD" id="cd08602">
    <property type="entry name" value="GDPD_ScGlpQ1_like"/>
    <property type="match status" value="1"/>
</dbReference>
<dbReference type="Pfam" id="PF03009">
    <property type="entry name" value="GDPD"/>
    <property type="match status" value="1"/>
</dbReference>
<evidence type="ECO:0000256" key="3">
    <source>
        <dbReference type="ARBA" id="ARBA00022729"/>
    </source>
</evidence>
<dbReference type="GO" id="GO:0006629">
    <property type="term" value="P:lipid metabolic process"/>
    <property type="evidence" value="ECO:0007669"/>
    <property type="project" value="InterPro"/>
</dbReference>
<feature type="domain" description="GP-PDE" evidence="8">
    <location>
        <begin position="64"/>
        <end position="386"/>
    </location>
</feature>
<dbReference type="GO" id="GO:0008889">
    <property type="term" value="F:glycerophosphodiester phosphodiesterase activity"/>
    <property type="evidence" value="ECO:0007669"/>
    <property type="project" value="UniProtKB-EC"/>
</dbReference>
<comment type="catalytic activity">
    <reaction evidence="7">
        <text>a sn-glycero-3-phosphodiester + H2O = an alcohol + sn-glycerol 3-phosphate + H(+)</text>
        <dbReference type="Rhea" id="RHEA:12969"/>
        <dbReference type="ChEBI" id="CHEBI:15377"/>
        <dbReference type="ChEBI" id="CHEBI:15378"/>
        <dbReference type="ChEBI" id="CHEBI:30879"/>
        <dbReference type="ChEBI" id="CHEBI:57597"/>
        <dbReference type="ChEBI" id="CHEBI:83408"/>
        <dbReference type="EC" id="3.1.4.46"/>
    </reaction>
</comment>
<keyword evidence="10" id="KW-1185">Reference proteome</keyword>
<dbReference type="InterPro" id="IPR017946">
    <property type="entry name" value="PLC-like_Pdiesterase_TIM-brl"/>
</dbReference>
<dbReference type="InterPro" id="IPR030395">
    <property type="entry name" value="GP_PDE_dom"/>
</dbReference>